<keyword evidence="6" id="KW-1185">Reference proteome</keyword>
<dbReference type="PANTHER" id="PTHR24026:SF126">
    <property type="entry name" value="PROTOCADHERIN FAT 4"/>
    <property type="match status" value="1"/>
</dbReference>
<dbReference type="RefSeq" id="WP_217765580.1">
    <property type="nucleotide sequence ID" value="NZ_JAAATX020000006.1"/>
</dbReference>
<comment type="caution">
    <text evidence="5">The sequence shown here is derived from an EMBL/GenBank/DDBJ whole genome shotgun (WGS) entry which is preliminary data.</text>
</comment>
<feature type="non-terminal residue" evidence="5">
    <location>
        <position position="1"/>
    </location>
</feature>
<accession>A0ABS6J2P8</accession>
<dbReference type="NCBIfam" id="TIGR01965">
    <property type="entry name" value="VCBS_repeat"/>
    <property type="match status" value="5"/>
</dbReference>
<evidence type="ECO:0000313" key="6">
    <source>
        <dbReference type="Proteomes" id="UP000731907"/>
    </source>
</evidence>
<dbReference type="InterPro" id="IPR018511">
    <property type="entry name" value="Hemolysin-typ_Ca-bd_CS"/>
</dbReference>
<sequence length="673" mass="67324">TLTVTSLDGTATQTITVTVNGVNDLATISGNDAGEVTEDDTGAASVSGTLLVSDADTGEAGFQEPAAADLVTDYGTFTFNTTTGAWTFKIDNEAAQSLGDGDSEDVTLTVTSLDGTATQTITVTVNGVNDLATISGNDAGEVTEDDTGTASVSGTLSVSDADTGEAGFQEPAAADLVTDYGTFTFNTETGEWTFAIDNDNAQLLGAGDSEDVTLTVTSLDGTATQTITVTVNGVNDLATISGNDAGSVTEDGTASVSGTLSVADADDGEAGFQEPAAADLDTDYGSFTFDAGTGAWTFTIDNAAAQSLGADDSKDVTLTVTSLDGTDTQTITVTVTGTNDAPVITNSNTTASVTEDAATNKVSGTLSITDADAGQAGFASTSSLNGTYGTFTFDAATKGWTYTLNNSLAATQALTASDVKTETLKVTSTDGTTFDINVTVNGAAEPVTTPTTTAAVSGTTAANGQTDVNDISGTGGPNTTATAGNDNLRDANNTDGTISGGAGNDDIYGRNGNDVLNGDGGNDRLYGSTGNDVLNGGSENDQLFGGSGNDTMNGNDGSDALTGGFGADSVTGGTGADRFIFISLNDSGDTITDFNAADPDKIVLTSIDANGAVAADQAFNWGGTTATANGLWYANNADGTSSTFYADTDGNTSTAELWFIVNGTSFSSGSFDL</sequence>
<dbReference type="EMBL" id="JAAATX020000006">
    <property type="protein sequence ID" value="MBU9698033.1"/>
    <property type="molecule type" value="Genomic_DNA"/>
</dbReference>
<dbReference type="Pfam" id="PF17803">
    <property type="entry name" value="Cadherin_4"/>
    <property type="match status" value="4"/>
</dbReference>
<organism evidence="5 6">
    <name type="scientific">Paragemmobacter amnigenus</name>
    <dbReference type="NCBI Taxonomy" id="2852097"/>
    <lineage>
        <taxon>Bacteria</taxon>
        <taxon>Pseudomonadati</taxon>
        <taxon>Pseudomonadota</taxon>
        <taxon>Alphaproteobacteria</taxon>
        <taxon>Rhodobacterales</taxon>
        <taxon>Paracoccaceae</taxon>
        <taxon>Paragemmobacter</taxon>
    </lineage>
</organism>
<dbReference type="InterPro" id="IPR001343">
    <property type="entry name" value="Hemolysn_Ca-bd"/>
</dbReference>
<feature type="compositionally biased region" description="Polar residues" evidence="3">
    <location>
        <begin position="463"/>
        <end position="472"/>
    </location>
</feature>
<dbReference type="PANTHER" id="PTHR24026">
    <property type="entry name" value="FAT ATYPICAL CADHERIN-RELATED"/>
    <property type="match status" value="1"/>
</dbReference>
<evidence type="ECO:0000256" key="3">
    <source>
        <dbReference type="SAM" id="MobiDB-lite"/>
    </source>
</evidence>
<dbReference type="PROSITE" id="PS00330">
    <property type="entry name" value="HEMOLYSIN_CALCIUM"/>
    <property type="match status" value="1"/>
</dbReference>
<protein>
    <submittedName>
        <fullName evidence="5">VCBS domain-containing protein</fullName>
    </submittedName>
</protein>
<evidence type="ECO:0000313" key="5">
    <source>
        <dbReference type="EMBL" id="MBU9698033.1"/>
    </source>
</evidence>
<evidence type="ECO:0000256" key="2">
    <source>
        <dbReference type="ARBA" id="ARBA00022989"/>
    </source>
</evidence>
<dbReference type="InterPro" id="IPR040853">
    <property type="entry name" value="RapA2_cadherin-like"/>
</dbReference>
<keyword evidence="2" id="KW-0472">Membrane</keyword>
<keyword evidence="2" id="KW-1133">Transmembrane helix</keyword>
<dbReference type="Pfam" id="PF00353">
    <property type="entry name" value="HemolysinCabind"/>
    <property type="match status" value="2"/>
</dbReference>
<evidence type="ECO:0000259" key="4">
    <source>
        <dbReference type="PROSITE" id="PS50268"/>
    </source>
</evidence>
<dbReference type="InterPro" id="IPR002126">
    <property type="entry name" value="Cadherin-like_dom"/>
</dbReference>
<reference evidence="5 6" key="1">
    <citation type="submission" date="2021-06" db="EMBL/GenBank/DDBJ databases">
        <title>Rhodobacteraceae bacterium strain HSP-20.</title>
        <authorList>
            <person name="Chen W.-M."/>
        </authorList>
    </citation>
    <scope>NUCLEOTIDE SEQUENCE [LARGE SCALE GENOMIC DNA]</scope>
    <source>
        <strain evidence="5 6">HSP-20</strain>
    </source>
</reference>
<keyword evidence="1" id="KW-0812">Transmembrane</keyword>
<evidence type="ECO:0000256" key="1">
    <source>
        <dbReference type="ARBA" id="ARBA00022692"/>
    </source>
</evidence>
<name>A0ABS6J2P8_9RHOB</name>
<dbReference type="Proteomes" id="UP000731907">
    <property type="component" value="Unassembled WGS sequence"/>
</dbReference>
<dbReference type="CDD" id="cd11304">
    <property type="entry name" value="Cadherin_repeat"/>
    <property type="match status" value="1"/>
</dbReference>
<dbReference type="PROSITE" id="PS50268">
    <property type="entry name" value="CADHERIN_2"/>
    <property type="match status" value="1"/>
</dbReference>
<feature type="compositionally biased region" description="Polar residues" evidence="3">
    <location>
        <begin position="528"/>
        <end position="541"/>
    </location>
</feature>
<feature type="domain" description="Cadherin" evidence="4">
    <location>
        <begin position="247"/>
        <end position="344"/>
    </location>
</feature>
<feature type="region of interest" description="Disordered" evidence="3">
    <location>
        <begin position="460"/>
        <end position="554"/>
    </location>
</feature>
<dbReference type="InterPro" id="IPR010221">
    <property type="entry name" value="VCBS_dom"/>
</dbReference>
<gene>
    <name evidence="5" type="ORF">GU927_009235</name>
</gene>
<proteinExistence type="predicted"/>